<dbReference type="AlphaFoldDB" id="A0A2U8BSN4"/>
<evidence type="ECO:0000313" key="8">
    <source>
        <dbReference type="EMBL" id="AWD33351.1"/>
    </source>
</evidence>
<dbReference type="GO" id="GO:0015293">
    <property type="term" value="F:symporter activity"/>
    <property type="evidence" value="ECO:0007669"/>
    <property type="project" value="UniProtKB-KW"/>
</dbReference>
<dbReference type="Pfam" id="PF00375">
    <property type="entry name" value="SDF"/>
    <property type="match status" value="1"/>
</dbReference>
<keyword evidence="6 7" id="KW-0472">Membrane</keyword>
<feature type="transmembrane region" description="Helical" evidence="7">
    <location>
        <begin position="139"/>
        <end position="161"/>
    </location>
</feature>
<dbReference type="PRINTS" id="PR00173">
    <property type="entry name" value="EDTRNSPORT"/>
</dbReference>
<keyword evidence="5 7" id="KW-1133">Transmembrane helix</keyword>
<sequence>MACCKKIKNSSALLFLAALLLGILAGITRIDYALTISEVVAEIFMRIFKCLSIPVICTVLISTITNIDSTTAKRLTIRVVSYSVITTLLSALVALTLYTIIMKPQHHNEITTESINIGSSTTYSQHIINSFPSHIYAPFIEYNVVGALIIALAFGFGIKIFERSNGSSTIKNVINDIKDVFMIITRWLINILPIGVFAFTTLAVVKFNVSDVNDGIARYIGVVVGANLVQGFLILPALLIFHRISPLTTLKNSTLALSTAFFSKSSSGTLPITMQVAEDKLGISNAVSKFILPLCTSINMNGCAAFIFTTTIFIMESNGIHISFSEMMLWAMIATVAAIGNAGIPMGCFFLSFSLLSSMNLDISLLSVILPLYTIFDMIETALNVWSDICITKIIDTKDRIISA</sequence>
<feature type="transmembrane region" description="Helical" evidence="7">
    <location>
        <begin position="290"/>
        <end position="315"/>
    </location>
</feature>
<dbReference type="OrthoDB" id="9766690at2"/>
<gene>
    <name evidence="8" type="ORF">Fsol_00563</name>
</gene>
<dbReference type="GO" id="GO:0005886">
    <property type="term" value="C:plasma membrane"/>
    <property type="evidence" value="ECO:0007669"/>
    <property type="project" value="UniProtKB-SubCell"/>
</dbReference>
<organism evidence="8 9">
    <name type="scientific">Candidatus Fokinia solitaria</name>
    <dbReference type="NCBI Taxonomy" id="1802984"/>
    <lineage>
        <taxon>Bacteria</taxon>
        <taxon>Pseudomonadati</taxon>
        <taxon>Pseudomonadota</taxon>
        <taxon>Alphaproteobacteria</taxon>
        <taxon>Rickettsiales</taxon>
        <taxon>Candidatus Midichloriaceae</taxon>
        <taxon>Candidatus Fokinia</taxon>
    </lineage>
</organism>
<feature type="transmembrane region" description="Helical" evidence="7">
    <location>
        <begin position="79"/>
        <end position="101"/>
    </location>
</feature>
<name>A0A2U8BSN4_9RICK</name>
<feature type="transmembrane region" description="Helical" evidence="7">
    <location>
        <begin position="187"/>
        <end position="207"/>
    </location>
</feature>
<dbReference type="Proteomes" id="UP000244519">
    <property type="component" value="Chromosome"/>
</dbReference>
<evidence type="ECO:0000256" key="1">
    <source>
        <dbReference type="ARBA" id="ARBA00004141"/>
    </source>
</evidence>
<protein>
    <submittedName>
        <fullName evidence="8">Dicarboxylate/amino acid:cation symporter</fullName>
    </submittedName>
</protein>
<dbReference type="InterPro" id="IPR001991">
    <property type="entry name" value="Na-dicarboxylate_symporter"/>
</dbReference>
<comment type="similarity">
    <text evidence="2">Belongs to the dicarboxylate/amino acid:cation symporter (DAACS) (TC 2.A.23) family.</text>
</comment>
<reference evidence="8 9" key="1">
    <citation type="journal article" date="2018" name="Genome Biol. Evol.">
        <title>The Genome Sequence of "Candidatus Fokinia solitaria": Insights on Reductive Evolution in Rickettsiales.</title>
        <authorList>
            <person name="Floriano A.M."/>
            <person name="Castelli M."/>
            <person name="Krenek S."/>
            <person name="Berendonk T.U."/>
            <person name="Bazzocchi C."/>
            <person name="Petroni G."/>
            <person name="Sassera D."/>
        </authorList>
    </citation>
    <scope>NUCLEOTIDE SEQUENCE [LARGE SCALE GENOMIC DNA]</scope>
    <source>
        <strain evidence="8">Rio ETE_ALG 3VII</strain>
    </source>
</reference>
<evidence type="ECO:0000256" key="3">
    <source>
        <dbReference type="ARBA" id="ARBA00022448"/>
    </source>
</evidence>
<proteinExistence type="inferred from homology"/>
<dbReference type="SUPFAM" id="SSF118215">
    <property type="entry name" value="Proton glutamate symport protein"/>
    <property type="match status" value="1"/>
</dbReference>
<accession>A0A2U8BSN4</accession>
<keyword evidence="9" id="KW-1185">Reference proteome</keyword>
<evidence type="ECO:0000313" key="9">
    <source>
        <dbReference type="Proteomes" id="UP000244519"/>
    </source>
</evidence>
<dbReference type="RefSeq" id="WP_108673365.1">
    <property type="nucleotide sequence ID" value="NZ_CP025989.1"/>
</dbReference>
<dbReference type="InterPro" id="IPR036458">
    <property type="entry name" value="Na:dicarbo_symporter_sf"/>
</dbReference>
<comment type="subcellular location">
    <subcellularLocation>
        <location evidence="1">Membrane</location>
        <topology evidence="1">Multi-pass membrane protein</topology>
    </subcellularLocation>
</comment>
<feature type="transmembrane region" description="Helical" evidence="7">
    <location>
        <begin position="327"/>
        <end position="351"/>
    </location>
</feature>
<keyword evidence="3" id="KW-0813">Transport</keyword>
<evidence type="ECO:0000256" key="2">
    <source>
        <dbReference type="ARBA" id="ARBA00006148"/>
    </source>
</evidence>
<evidence type="ECO:0000256" key="4">
    <source>
        <dbReference type="ARBA" id="ARBA00022692"/>
    </source>
</evidence>
<keyword evidence="4 7" id="KW-0812">Transmembrane</keyword>
<evidence type="ECO:0000256" key="6">
    <source>
        <dbReference type="ARBA" id="ARBA00023136"/>
    </source>
</evidence>
<feature type="transmembrane region" description="Helical" evidence="7">
    <location>
        <begin position="219"/>
        <end position="241"/>
    </location>
</feature>
<dbReference type="PANTHER" id="PTHR42865">
    <property type="entry name" value="PROTON/GLUTAMATE-ASPARTATE SYMPORTER"/>
    <property type="match status" value="1"/>
</dbReference>
<evidence type="ECO:0000256" key="5">
    <source>
        <dbReference type="ARBA" id="ARBA00022989"/>
    </source>
</evidence>
<dbReference type="PANTHER" id="PTHR42865:SF5">
    <property type="entry name" value="L-CYSTINE TRANSPORTER TCYP"/>
    <property type="match status" value="1"/>
</dbReference>
<evidence type="ECO:0000256" key="7">
    <source>
        <dbReference type="SAM" id="Phobius"/>
    </source>
</evidence>
<dbReference type="KEGG" id="fso:Fsol_00563"/>
<dbReference type="Gene3D" id="1.10.3860.10">
    <property type="entry name" value="Sodium:dicarboxylate symporter"/>
    <property type="match status" value="1"/>
</dbReference>
<dbReference type="EMBL" id="CP025989">
    <property type="protein sequence ID" value="AWD33351.1"/>
    <property type="molecule type" value="Genomic_DNA"/>
</dbReference>
<feature type="transmembrane region" description="Helical" evidence="7">
    <location>
        <begin position="43"/>
        <end position="67"/>
    </location>
</feature>